<feature type="region of interest" description="Disordered" evidence="1">
    <location>
        <begin position="131"/>
        <end position="304"/>
    </location>
</feature>
<dbReference type="Proteomes" id="UP000269721">
    <property type="component" value="Unassembled WGS sequence"/>
</dbReference>
<keyword evidence="3" id="KW-1185">Reference proteome</keyword>
<evidence type="ECO:0000313" key="3">
    <source>
        <dbReference type="Proteomes" id="UP000269721"/>
    </source>
</evidence>
<feature type="compositionally biased region" description="Low complexity" evidence="1">
    <location>
        <begin position="213"/>
        <end position="227"/>
    </location>
</feature>
<sequence length="322" mass="33622">METLTHASAKAWEMRTVRSGLAQLVVASSVIVELKVSFKFAAQNMIFSVVGIEEEHLQETSVSPSDPKVPQRVISKMDSLPPRPPPRSQLSERAFTDQQGSTSASWSRSISRTCLSSFLLGESTKRWDFVTSGEGEGTVGPSSSEPIVSLQGTAAGPPKTPRAANSLAPAPTVLTHSDSSPNRKPHLQLVPPRSASIPSPPLMESHPFPPTASLPLPTTGSTTSLPARRPSQNLPAADAARAPPNASSQAPMASRTPVGIPGLRLASPLRLQSPSAAPASKVGDGRASWSAGLNLASSNDGLGAACGKRVLRGARDHAHSKP</sequence>
<feature type="region of interest" description="Disordered" evidence="1">
    <location>
        <begin position="58"/>
        <end position="103"/>
    </location>
</feature>
<dbReference type="AlphaFoldDB" id="A0A4V1IQH8"/>
<gene>
    <name evidence="2" type="ORF">BDK51DRAFT_52080</name>
</gene>
<organism evidence="2 3">
    <name type="scientific">Blyttiomyces helicus</name>
    <dbReference type="NCBI Taxonomy" id="388810"/>
    <lineage>
        <taxon>Eukaryota</taxon>
        <taxon>Fungi</taxon>
        <taxon>Fungi incertae sedis</taxon>
        <taxon>Chytridiomycota</taxon>
        <taxon>Chytridiomycota incertae sedis</taxon>
        <taxon>Chytridiomycetes</taxon>
        <taxon>Chytridiomycetes incertae sedis</taxon>
        <taxon>Blyttiomyces</taxon>
    </lineage>
</organism>
<feature type="compositionally biased region" description="Polar residues" evidence="1">
    <location>
        <begin position="88"/>
        <end position="100"/>
    </location>
</feature>
<feature type="compositionally biased region" description="Polar residues" evidence="1">
    <location>
        <begin position="140"/>
        <end position="152"/>
    </location>
</feature>
<feature type="compositionally biased region" description="Low complexity" evidence="1">
    <location>
        <begin position="235"/>
        <end position="246"/>
    </location>
</feature>
<proteinExistence type="predicted"/>
<evidence type="ECO:0000313" key="2">
    <source>
        <dbReference type="EMBL" id="RKO86607.1"/>
    </source>
</evidence>
<protein>
    <submittedName>
        <fullName evidence="2">Uncharacterized protein</fullName>
    </submittedName>
</protein>
<reference evidence="3" key="1">
    <citation type="journal article" date="2018" name="Nat. Microbiol.">
        <title>Leveraging single-cell genomics to expand the fungal tree of life.</title>
        <authorList>
            <person name="Ahrendt S.R."/>
            <person name="Quandt C.A."/>
            <person name="Ciobanu D."/>
            <person name="Clum A."/>
            <person name="Salamov A."/>
            <person name="Andreopoulos B."/>
            <person name="Cheng J.F."/>
            <person name="Woyke T."/>
            <person name="Pelin A."/>
            <person name="Henrissat B."/>
            <person name="Reynolds N.K."/>
            <person name="Benny G.L."/>
            <person name="Smith M.E."/>
            <person name="James T.Y."/>
            <person name="Grigoriev I.V."/>
        </authorList>
    </citation>
    <scope>NUCLEOTIDE SEQUENCE [LARGE SCALE GENOMIC DNA]</scope>
</reference>
<accession>A0A4V1IQH8</accession>
<evidence type="ECO:0000256" key="1">
    <source>
        <dbReference type="SAM" id="MobiDB-lite"/>
    </source>
</evidence>
<dbReference type="EMBL" id="KZ998059">
    <property type="protein sequence ID" value="RKO86607.1"/>
    <property type="molecule type" value="Genomic_DNA"/>
</dbReference>
<name>A0A4V1IQH8_9FUNG</name>